<dbReference type="GO" id="GO:0005737">
    <property type="term" value="C:cytoplasm"/>
    <property type="evidence" value="ECO:0007669"/>
    <property type="project" value="TreeGrafter"/>
</dbReference>
<evidence type="ECO:0000256" key="3">
    <source>
        <dbReference type="ARBA" id="ARBA00023235"/>
    </source>
</evidence>
<dbReference type="EC" id="5.2.1.8" evidence="1"/>
<dbReference type="InterPro" id="IPR024936">
    <property type="entry name" value="Cyclophilin-type_PPIase"/>
</dbReference>
<evidence type="ECO:0000313" key="5">
    <source>
        <dbReference type="EMBL" id="KHN86707.1"/>
    </source>
</evidence>
<protein>
    <recommendedName>
        <fullName evidence="1">peptidylprolyl isomerase</fullName>
        <ecNumber evidence="1">5.2.1.8</ecNumber>
    </recommendedName>
</protein>
<comment type="caution">
    <text evidence="5">The sequence shown here is derived from an EMBL/GenBank/DDBJ whole genome shotgun (WGS) entry which is preliminary data.</text>
</comment>
<sequence>MGLVLGIPSQLLQPFDKKKKRFLPYSALNPRVYFVLQTEEGDEIGRVTFKLFAHLLPKICENFRSLCTGEKESDLGFDYTYKGTYLHLINKNQKVIVGGDIVNKNGSGGYSIYGPSFNDKPKQVDYRRRGFLFMLTERARSNKVDSQFFICLDTPKEIHDGIPFGYVEEGLRVLEGLLQYSDPNGIPRKKIIISDCGQF</sequence>
<dbReference type="InterPro" id="IPR029000">
    <property type="entry name" value="Cyclophilin-like_dom_sf"/>
</dbReference>
<dbReference type="GO" id="GO:0016018">
    <property type="term" value="F:cyclosporin A binding"/>
    <property type="evidence" value="ECO:0007669"/>
    <property type="project" value="TreeGrafter"/>
</dbReference>
<dbReference type="PIRSF" id="PIRSF001467">
    <property type="entry name" value="Peptidylpro_ismrse"/>
    <property type="match status" value="1"/>
</dbReference>
<dbReference type="InterPro" id="IPR002130">
    <property type="entry name" value="Cyclophilin-type_PPIase_dom"/>
</dbReference>
<dbReference type="Proteomes" id="UP000031036">
    <property type="component" value="Unassembled WGS sequence"/>
</dbReference>
<name>A0A0B2VZE1_TOXCA</name>
<keyword evidence="3 5" id="KW-0413">Isomerase</keyword>
<reference evidence="5 6" key="1">
    <citation type="submission" date="2014-11" db="EMBL/GenBank/DDBJ databases">
        <title>Genetic blueprint of the zoonotic pathogen Toxocara canis.</title>
        <authorList>
            <person name="Zhu X.-Q."/>
            <person name="Korhonen P.K."/>
            <person name="Cai H."/>
            <person name="Young N.D."/>
            <person name="Nejsum P."/>
            <person name="von Samson-Himmelstjerna G."/>
            <person name="Boag P.R."/>
            <person name="Tan P."/>
            <person name="Li Q."/>
            <person name="Min J."/>
            <person name="Yang Y."/>
            <person name="Wang X."/>
            <person name="Fang X."/>
            <person name="Hall R.S."/>
            <person name="Hofmann A."/>
            <person name="Sternberg P.W."/>
            <person name="Jex A.R."/>
            <person name="Gasser R.B."/>
        </authorList>
    </citation>
    <scope>NUCLEOTIDE SEQUENCE [LARGE SCALE GENOMIC DNA]</scope>
    <source>
        <strain evidence="5">PN_DK_2014</strain>
    </source>
</reference>
<feature type="domain" description="PPIase cyclophilin-type" evidence="4">
    <location>
        <begin position="34"/>
        <end position="198"/>
    </location>
</feature>
<dbReference type="SUPFAM" id="SSF50891">
    <property type="entry name" value="Cyclophilin-like"/>
    <property type="match status" value="1"/>
</dbReference>
<proteinExistence type="predicted"/>
<evidence type="ECO:0000256" key="1">
    <source>
        <dbReference type="ARBA" id="ARBA00013194"/>
    </source>
</evidence>
<dbReference type="STRING" id="6265.A0A0B2VZE1"/>
<dbReference type="AlphaFoldDB" id="A0A0B2VZE1"/>
<organism evidence="5 6">
    <name type="scientific">Toxocara canis</name>
    <name type="common">Canine roundworm</name>
    <dbReference type="NCBI Taxonomy" id="6265"/>
    <lineage>
        <taxon>Eukaryota</taxon>
        <taxon>Metazoa</taxon>
        <taxon>Ecdysozoa</taxon>
        <taxon>Nematoda</taxon>
        <taxon>Chromadorea</taxon>
        <taxon>Rhabditida</taxon>
        <taxon>Spirurina</taxon>
        <taxon>Ascaridomorpha</taxon>
        <taxon>Ascaridoidea</taxon>
        <taxon>Toxocaridae</taxon>
        <taxon>Toxocara</taxon>
    </lineage>
</organism>
<evidence type="ECO:0000259" key="4">
    <source>
        <dbReference type="PROSITE" id="PS50072"/>
    </source>
</evidence>
<dbReference type="GO" id="GO:0006457">
    <property type="term" value="P:protein folding"/>
    <property type="evidence" value="ECO:0007669"/>
    <property type="project" value="TreeGrafter"/>
</dbReference>
<dbReference type="EMBL" id="JPKZ01000527">
    <property type="protein sequence ID" value="KHN86707.1"/>
    <property type="molecule type" value="Genomic_DNA"/>
</dbReference>
<dbReference type="GO" id="GO:0003755">
    <property type="term" value="F:peptidyl-prolyl cis-trans isomerase activity"/>
    <property type="evidence" value="ECO:0007669"/>
    <property type="project" value="UniProtKB-KW"/>
</dbReference>
<evidence type="ECO:0000313" key="6">
    <source>
        <dbReference type="Proteomes" id="UP000031036"/>
    </source>
</evidence>
<gene>
    <name evidence="5" type="primary">ppiA</name>
    <name evidence="5" type="ORF">Tcan_06241</name>
</gene>
<dbReference type="OrthoDB" id="193499at2759"/>
<dbReference type="Pfam" id="PF00160">
    <property type="entry name" value="Pro_isomerase"/>
    <property type="match status" value="1"/>
</dbReference>
<keyword evidence="2" id="KW-0697">Rotamase</keyword>
<accession>A0A0B2VZE1</accession>
<dbReference type="PANTHER" id="PTHR11071">
    <property type="entry name" value="PEPTIDYL-PROLYL CIS-TRANS ISOMERASE"/>
    <property type="match status" value="1"/>
</dbReference>
<keyword evidence="6" id="KW-1185">Reference proteome</keyword>
<dbReference type="PANTHER" id="PTHR11071:SF561">
    <property type="entry name" value="PEPTIDYL-PROLYL CIS-TRANS ISOMERASE D-RELATED"/>
    <property type="match status" value="1"/>
</dbReference>
<dbReference type="Gene3D" id="2.40.100.10">
    <property type="entry name" value="Cyclophilin-like"/>
    <property type="match status" value="1"/>
</dbReference>
<evidence type="ECO:0000256" key="2">
    <source>
        <dbReference type="ARBA" id="ARBA00023110"/>
    </source>
</evidence>
<dbReference type="PROSITE" id="PS50072">
    <property type="entry name" value="CSA_PPIASE_2"/>
    <property type="match status" value="1"/>
</dbReference>